<proteinExistence type="predicted"/>
<name>A0AAV5JBR2_9ROSI</name>
<dbReference type="GO" id="GO:0003676">
    <property type="term" value="F:nucleic acid binding"/>
    <property type="evidence" value="ECO:0007669"/>
    <property type="project" value="InterPro"/>
</dbReference>
<sequence length="292" mass="33117">MHKTDDATNIADLFFKDVVHLHGIPRTIVSDCDVKFLSYFWKTLWGKLGTKLLFSTTCHPQTDGQTEVVNRTLSTLLHSIIQKNLKNWEECLPHVEFAYNRSVHSATNCSPFEVVYGFNPLTPLDLLPLPIDEQASLDGKKKAEVVKQLHDRERFPAQRRSKLQPRGDGPFQVIARINDNAYKLELPGEYNVSATFNISDLSPFDVGDDLRTNPFEERGNDGNQDDSISTMSCDPLHTQGGPVTQARVKKIREALNGLIEQIWVENNIQQANRSLDDYQGMINIIQVQEKLN</sequence>
<organism evidence="3 4">
    <name type="scientific">Rubroshorea leprosula</name>
    <dbReference type="NCBI Taxonomy" id="152421"/>
    <lineage>
        <taxon>Eukaryota</taxon>
        <taxon>Viridiplantae</taxon>
        <taxon>Streptophyta</taxon>
        <taxon>Embryophyta</taxon>
        <taxon>Tracheophyta</taxon>
        <taxon>Spermatophyta</taxon>
        <taxon>Magnoliopsida</taxon>
        <taxon>eudicotyledons</taxon>
        <taxon>Gunneridae</taxon>
        <taxon>Pentapetalae</taxon>
        <taxon>rosids</taxon>
        <taxon>malvids</taxon>
        <taxon>Malvales</taxon>
        <taxon>Dipterocarpaceae</taxon>
        <taxon>Rubroshorea</taxon>
    </lineage>
</organism>
<feature type="compositionally biased region" description="Polar residues" evidence="1">
    <location>
        <begin position="221"/>
        <end position="232"/>
    </location>
</feature>
<dbReference type="InterPro" id="IPR001584">
    <property type="entry name" value="Integrase_cat-core"/>
</dbReference>
<dbReference type="GO" id="GO:0015074">
    <property type="term" value="P:DNA integration"/>
    <property type="evidence" value="ECO:0007669"/>
    <property type="project" value="InterPro"/>
</dbReference>
<dbReference type="PANTHER" id="PTHR35046:SF9">
    <property type="entry name" value="RNA-DIRECTED DNA POLYMERASE"/>
    <property type="match status" value="1"/>
</dbReference>
<dbReference type="Pfam" id="PF24626">
    <property type="entry name" value="SH3_Tf2-1"/>
    <property type="match status" value="1"/>
</dbReference>
<dbReference type="InterPro" id="IPR012337">
    <property type="entry name" value="RNaseH-like_sf"/>
</dbReference>
<feature type="domain" description="Integrase catalytic" evidence="2">
    <location>
        <begin position="1"/>
        <end position="119"/>
    </location>
</feature>
<keyword evidence="4" id="KW-1185">Reference proteome</keyword>
<dbReference type="PANTHER" id="PTHR35046">
    <property type="entry name" value="ZINC KNUCKLE (CCHC-TYPE) FAMILY PROTEIN"/>
    <property type="match status" value="1"/>
</dbReference>
<reference evidence="3 4" key="1">
    <citation type="journal article" date="2021" name="Commun. Biol.">
        <title>The genome of Shorea leprosula (Dipterocarpaceae) highlights the ecological relevance of drought in aseasonal tropical rainforests.</title>
        <authorList>
            <person name="Ng K.K.S."/>
            <person name="Kobayashi M.J."/>
            <person name="Fawcett J.A."/>
            <person name="Hatakeyama M."/>
            <person name="Paape T."/>
            <person name="Ng C.H."/>
            <person name="Ang C.C."/>
            <person name="Tnah L.H."/>
            <person name="Lee C.T."/>
            <person name="Nishiyama T."/>
            <person name="Sese J."/>
            <person name="O'Brien M.J."/>
            <person name="Copetti D."/>
            <person name="Mohd Noor M.I."/>
            <person name="Ong R.C."/>
            <person name="Putra M."/>
            <person name="Sireger I.Z."/>
            <person name="Indrioko S."/>
            <person name="Kosugi Y."/>
            <person name="Izuno A."/>
            <person name="Isagi Y."/>
            <person name="Lee S.L."/>
            <person name="Shimizu K.K."/>
        </authorList>
    </citation>
    <scope>NUCLEOTIDE SEQUENCE [LARGE SCALE GENOMIC DNA]</scope>
    <source>
        <strain evidence="3">214</strain>
    </source>
</reference>
<dbReference type="AlphaFoldDB" id="A0AAV5JBR2"/>
<dbReference type="InterPro" id="IPR036397">
    <property type="entry name" value="RNaseH_sf"/>
</dbReference>
<evidence type="ECO:0000313" key="3">
    <source>
        <dbReference type="EMBL" id="GKV11007.1"/>
    </source>
</evidence>
<dbReference type="PROSITE" id="PS50994">
    <property type="entry name" value="INTEGRASE"/>
    <property type="match status" value="1"/>
</dbReference>
<evidence type="ECO:0000259" key="2">
    <source>
        <dbReference type="PROSITE" id="PS50994"/>
    </source>
</evidence>
<gene>
    <name evidence="3" type="ORF">SLEP1_g22296</name>
</gene>
<dbReference type="Proteomes" id="UP001054252">
    <property type="component" value="Unassembled WGS sequence"/>
</dbReference>
<evidence type="ECO:0000313" key="4">
    <source>
        <dbReference type="Proteomes" id="UP001054252"/>
    </source>
</evidence>
<dbReference type="InterPro" id="IPR056924">
    <property type="entry name" value="SH3_Tf2-1"/>
</dbReference>
<dbReference type="EMBL" id="BPVZ01000033">
    <property type="protein sequence ID" value="GKV11007.1"/>
    <property type="molecule type" value="Genomic_DNA"/>
</dbReference>
<comment type="caution">
    <text evidence="3">The sequence shown here is derived from an EMBL/GenBank/DDBJ whole genome shotgun (WGS) entry which is preliminary data.</text>
</comment>
<feature type="region of interest" description="Disordered" evidence="1">
    <location>
        <begin position="213"/>
        <end position="242"/>
    </location>
</feature>
<dbReference type="SUPFAM" id="SSF53098">
    <property type="entry name" value="Ribonuclease H-like"/>
    <property type="match status" value="1"/>
</dbReference>
<accession>A0AAV5JBR2</accession>
<protein>
    <recommendedName>
        <fullName evidence="2">Integrase catalytic domain-containing protein</fullName>
    </recommendedName>
</protein>
<evidence type="ECO:0000256" key="1">
    <source>
        <dbReference type="SAM" id="MobiDB-lite"/>
    </source>
</evidence>
<dbReference type="Gene3D" id="3.30.420.10">
    <property type="entry name" value="Ribonuclease H-like superfamily/Ribonuclease H"/>
    <property type="match status" value="1"/>
</dbReference>